<dbReference type="GO" id="GO:0003700">
    <property type="term" value="F:DNA-binding transcription factor activity"/>
    <property type="evidence" value="ECO:0007669"/>
    <property type="project" value="InterPro"/>
</dbReference>
<feature type="region of interest" description="Disordered" evidence="2">
    <location>
        <begin position="79"/>
        <end position="110"/>
    </location>
</feature>
<dbReference type="SUPFAM" id="SSF46955">
    <property type="entry name" value="Putative DNA-binding domain"/>
    <property type="match status" value="1"/>
</dbReference>
<evidence type="ECO:0000256" key="2">
    <source>
        <dbReference type="SAM" id="MobiDB-lite"/>
    </source>
</evidence>
<dbReference type="PATRIC" id="fig|1125718.3.peg.2111"/>
<feature type="compositionally biased region" description="Acidic residues" evidence="2">
    <location>
        <begin position="82"/>
        <end position="92"/>
    </location>
</feature>
<dbReference type="InterPro" id="IPR047057">
    <property type="entry name" value="MerR_fam"/>
</dbReference>
<evidence type="ECO:0000313" key="5">
    <source>
        <dbReference type="Proteomes" id="UP000002941"/>
    </source>
</evidence>
<dbReference type="CDD" id="cd00592">
    <property type="entry name" value="HTH_MerR-like"/>
    <property type="match status" value="1"/>
</dbReference>
<dbReference type="Gene3D" id="1.10.1660.10">
    <property type="match status" value="1"/>
</dbReference>
<keyword evidence="5" id="KW-1185">Reference proteome</keyword>
<gene>
    <name evidence="4" type="ORF">HMPREF1318_1781</name>
</gene>
<sequence>MMQTRPMRVAQIARLTGTTVRTVRYYHSLGLLPVPEERGGWRDYELSHVARLSRIRWLAQAGLPLETIARVLDAEPVAASGDEADGSADSEAPEAHAPAQSSDRQNAVPASDVVTDLSAALRAIDDHLEDITRQRDMLAKLLEQAQEGSAVSPMSPRMAEFFDRMERAAPDERTRAAVRRERDITDLACYRGQMPPEADFLFFEADAVEDAAALASYGRDPMTASQTELEEHADRIVARVERRLSPAQLHRLASRVDTAAVGSFFRLIASVDPHYAKIGPLVERRFMEAIDRWRKAEEPPLDSP</sequence>
<feature type="domain" description="HTH merR-type" evidence="3">
    <location>
        <begin position="6"/>
        <end position="74"/>
    </location>
</feature>
<evidence type="ECO:0000259" key="3">
    <source>
        <dbReference type="PROSITE" id="PS50937"/>
    </source>
</evidence>
<keyword evidence="1" id="KW-0238">DNA-binding</keyword>
<dbReference type="GO" id="GO:0003677">
    <property type="term" value="F:DNA binding"/>
    <property type="evidence" value="ECO:0007669"/>
    <property type="project" value="UniProtKB-KW"/>
</dbReference>
<dbReference type="AlphaFoldDB" id="J0MZB6"/>
<dbReference type="PANTHER" id="PTHR30204:SF93">
    <property type="entry name" value="HTH MERR-TYPE DOMAIN-CONTAINING PROTEIN"/>
    <property type="match status" value="1"/>
</dbReference>
<name>J0MZB6_9ACTO</name>
<dbReference type="Pfam" id="PF13411">
    <property type="entry name" value="MerR_1"/>
    <property type="match status" value="1"/>
</dbReference>
<dbReference type="eggNOG" id="COG0789">
    <property type="taxonomic scope" value="Bacteria"/>
</dbReference>
<protein>
    <submittedName>
        <fullName evidence="4">Transcriptional regulator, MerR family</fullName>
    </submittedName>
</protein>
<proteinExistence type="predicted"/>
<evidence type="ECO:0000256" key="1">
    <source>
        <dbReference type="ARBA" id="ARBA00023125"/>
    </source>
</evidence>
<dbReference type="Proteomes" id="UP000002941">
    <property type="component" value="Unassembled WGS sequence"/>
</dbReference>
<dbReference type="PANTHER" id="PTHR30204">
    <property type="entry name" value="REDOX-CYCLING DRUG-SENSING TRANSCRIPTIONAL ACTIVATOR SOXR"/>
    <property type="match status" value="1"/>
</dbReference>
<dbReference type="PROSITE" id="PS50937">
    <property type="entry name" value="HTH_MERR_2"/>
    <property type="match status" value="1"/>
</dbReference>
<evidence type="ECO:0000313" key="4">
    <source>
        <dbReference type="EMBL" id="EJF39759.1"/>
    </source>
</evidence>
<reference evidence="4 5" key="1">
    <citation type="submission" date="2012-05" db="EMBL/GenBank/DDBJ databases">
        <authorList>
            <person name="Harkins D.M."/>
            <person name="Madupu R."/>
            <person name="Durkin A.S."/>
            <person name="Torralba M."/>
            <person name="Methe B."/>
            <person name="Sutton G.G."/>
            <person name="Nelson K.E."/>
        </authorList>
    </citation>
    <scope>NUCLEOTIDE SEQUENCE [LARGE SCALE GENOMIC DNA]</scope>
    <source>
        <strain evidence="4 5">F0489</strain>
    </source>
</reference>
<dbReference type="InterPro" id="IPR009061">
    <property type="entry name" value="DNA-bd_dom_put_sf"/>
</dbReference>
<comment type="caution">
    <text evidence="4">The sequence shown here is derived from an EMBL/GenBank/DDBJ whole genome shotgun (WGS) entry which is preliminary data.</text>
</comment>
<dbReference type="InterPro" id="IPR000551">
    <property type="entry name" value="MerR-type_HTH_dom"/>
</dbReference>
<accession>J0MZB6</accession>
<organism evidence="4 5">
    <name type="scientific">Actinomyces massiliensis F0489</name>
    <dbReference type="NCBI Taxonomy" id="1125718"/>
    <lineage>
        <taxon>Bacteria</taxon>
        <taxon>Bacillati</taxon>
        <taxon>Actinomycetota</taxon>
        <taxon>Actinomycetes</taxon>
        <taxon>Actinomycetales</taxon>
        <taxon>Actinomycetaceae</taxon>
        <taxon>Actinomyces</taxon>
    </lineage>
</organism>
<dbReference type="EMBL" id="AKFT01000173">
    <property type="protein sequence ID" value="EJF39759.1"/>
    <property type="molecule type" value="Genomic_DNA"/>
</dbReference>
<dbReference type="SMART" id="SM00422">
    <property type="entry name" value="HTH_MERR"/>
    <property type="match status" value="1"/>
</dbReference>